<dbReference type="Proteomes" id="UP000321248">
    <property type="component" value="Unassembled WGS sequence"/>
</dbReference>
<comment type="caution">
    <text evidence="2">The sequence shown here is derived from an EMBL/GenBank/DDBJ whole genome shotgun (WGS) entry which is preliminary data.</text>
</comment>
<evidence type="ECO:0000313" key="2">
    <source>
        <dbReference type="EMBL" id="TXK65685.1"/>
    </source>
</evidence>
<dbReference type="InterPro" id="IPR019613">
    <property type="entry name" value="DUF4198"/>
</dbReference>
<feature type="chain" id="PRO_5022849525" evidence="1">
    <location>
        <begin position="26"/>
        <end position="241"/>
    </location>
</feature>
<protein>
    <submittedName>
        <fullName evidence="2">DUF4198 domain-containing protein</fullName>
    </submittedName>
</protein>
<gene>
    <name evidence="2" type="ORF">FU658_00740</name>
</gene>
<accession>A0A5C8L0C3</accession>
<dbReference type="Pfam" id="PF10670">
    <property type="entry name" value="DUF4198"/>
    <property type="match status" value="1"/>
</dbReference>
<dbReference type="OrthoDB" id="5943at2"/>
<feature type="signal peptide" evidence="1">
    <location>
        <begin position="1"/>
        <end position="25"/>
    </location>
</feature>
<sequence>MRTRLISTTVGLAALALASSPSVLAHTIWLEPLAERQHTWEVFFGGHGGETNAFDADRIGQVRALHADGHDVPTELTREGERVFIGIAPGTAMVTLHFDNAIHTRTSHGPSVRAPMTEVEGAVSAVNAQKYHKTILDWESDVILTPVGQAMEVLPTRLQAPRAGEPLRVQVLIDGEPAAGVRIGRGEDTGEGVTDATGVAEFIPEVGFNKLWAGKRMEVDDEPRYTQLSYEYSLVFSVDAP</sequence>
<organism evidence="2 3">
    <name type="scientific">Alkalisalibacterium limincola</name>
    <dbReference type="NCBI Taxonomy" id="2699169"/>
    <lineage>
        <taxon>Bacteria</taxon>
        <taxon>Pseudomonadati</taxon>
        <taxon>Pseudomonadota</taxon>
        <taxon>Gammaproteobacteria</taxon>
        <taxon>Lysobacterales</taxon>
        <taxon>Lysobacteraceae</taxon>
        <taxon>Alkalisalibacterium</taxon>
    </lineage>
</organism>
<evidence type="ECO:0000256" key="1">
    <source>
        <dbReference type="SAM" id="SignalP"/>
    </source>
</evidence>
<name>A0A5C8L0C3_9GAMM</name>
<keyword evidence="3" id="KW-1185">Reference proteome</keyword>
<dbReference type="AlphaFoldDB" id="A0A5C8L0C3"/>
<keyword evidence="1" id="KW-0732">Signal</keyword>
<dbReference type="EMBL" id="VRTS01000001">
    <property type="protein sequence ID" value="TXK65685.1"/>
    <property type="molecule type" value="Genomic_DNA"/>
</dbReference>
<reference evidence="2 3" key="1">
    <citation type="submission" date="2019-08" db="EMBL/GenBank/DDBJ databases">
        <authorList>
            <person name="Karlyshev A.V."/>
        </authorList>
    </citation>
    <scope>NUCLEOTIDE SEQUENCE [LARGE SCALE GENOMIC DNA]</scope>
    <source>
        <strain evidence="2 3">Alg18-2.2</strain>
    </source>
</reference>
<dbReference type="RefSeq" id="WP_147890357.1">
    <property type="nucleotide sequence ID" value="NZ_VRTS01000001.1"/>
</dbReference>
<proteinExistence type="predicted"/>
<evidence type="ECO:0000313" key="3">
    <source>
        <dbReference type="Proteomes" id="UP000321248"/>
    </source>
</evidence>